<evidence type="ECO:0000256" key="3">
    <source>
        <dbReference type="ARBA" id="ARBA00022840"/>
    </source>
</evidence>
<keyword evidence="11" id="KW-1185">Reference proteome</keyword>
<dbReference type="Pfam" id="PF25601">
    <property type="entry name" value="AAA_lid_14"/>
    <property type="match status" value="1"/>
</dbReference>
<evidence type="ECO:0000313" key="10">
    <source>
        <dbReference type="EMBL" id="SDK03685.1"/>
    </source>
</evidence>
<keyword evidence="3" id="KW-0067">ATP-binding</keyword>
<gene>
    <name evidence="10" type="ORF">SAMN05660472_00580</name>
</gene>
<keyword evidence="1" id="KW-0547">Nucleotide-binding</keyword>
<name>A0A1G8YNJ5_9FIRM</name>
<feature type="compositionally biased region" description="Polar residues" evidence="8">
    <location>
        <begin position="135"/>
        <end position="158"/>
    </location>
</feature>
<dbReference type="InterPro" id="IPR025943">
    <property type="entry name" value="Sigma_54_int_dom_ATP-bd_2"/>
</dbReference>
<dbReference type="InterPro" id="IPR002078">
    <property type="entry name" value="Sigma_54_int"/>
</dbReference>
<dbReference type="SUPFAM" id="SSF46689">
    <property type="entry name" value="Homeodomain-like"/>
    <property type="match status" value="1"/>
</dbReference>
<accession>A0A1G8YNJ5</accession>
<evidence type="ECO:0000256" key="8">
    <source>
        <dbReference type="SAM" id="MobiDB-lite"/>
    </source>
</evidence>
<proteinExistence type="predicted"/>
<dbReference type="PANTHER" id="PTHR32071">
    <property type="entry name" value="TRANSCRIPTIONAL REGULATORY PROTEIN"/>
    <property type="match status" value="1"/>
</dbReference>
<dbReference type="GO" id="GO:0005524">
    <property type="term" value="F:ATP binding"/>
    <property type="evidence" value="ECO:0007669"/>
    <property type="project" value="UniProtKB-KW"/>
</dbReference>
<keyword evidence="2" id="KW-0058">Aromatic hydrocarbons catabolism</keyword>
<dbReference type="Pfam" id="PF18024">
    <property type="entry name" value="HTH_50"/>
    <property type="match status" value="1"/>
</dbReference>
<keyword evidence="4" id="KW-0805">Transcription regulation</keyword>
<dbReference type="Pfam" id="PF00158">
    <property type="entry name" value="Sigma54_activat"/>
    <property type="match status" value="1"/>
</dbReference>
<dbReference type="FunFam" id="3.40.50.300:FF:000006">
    <property type="entry name" value="DNA-binding transcriptional regulator NtrC"/>
    <property type="match status" value="1"/>
</dbReference>
<dbReference type="CDD" id="cd00009">
    <property type="entry name" value="AAA"/>
    <property type="match status" value="1"/>
</dbReference>
<dbReference type="InterPro" id="IPR003593">
    <property type="entry name" value="AAA+_ATPase"/>
</dbReference>
<dbReference type="SMART" id="SM00382">
    <property type="entry name" value="AAA"/>
    <property type="match status" value="1"/>
</dbReference>
<evidence type="ECO:0000256" key="1">
    <source>
        <dbReference type="ARBA" id="ARBA00022741"/>
    </source>
</evidence>
<feature type="domain" description="Sigma-54 factor interaction" evidence="9">
    <location>
        <begin position="157"/>
        <end position="386"/>
    </location>
</feature>
<keyword evidence="6" id="KW-0804">Transcription</keyword>
<dbReference type="EMBL" id="FNFP01000001">
    <property type="protein sequence ID" value="SDK03685.1"/>
    <property type="molecule type" value="Genomic_DNA"/>
</dbReference>
<dbReference type="PROSITE" id="PS50045">
    <property type="entry name" value="SIGMA54_INTERACT_4"/>
    <property type="match status" value="1"/>
</dbReference>
<dbReference type="InterPro" id="IPR025944">
    <property type="entry name" value="Sigma_54_int_dom_CS"/>
</dbReference>
<dbReference type="InterPro" id="IPR027417">
    <property type="entry name" value="P-loop_NTPase"/>
</dbReference>
<dbReference type="InterPro" id="IPR009057">
    <property type="entry name" value="Homeodomain-like_sf"/>
</dbReference>
<sequence>MSISSAEYIHQEKLLLEQMFNFMPIHVFLIDDKRNIHFCNHYFQRCFCKEKKFCPKGLMGFQAINCTATKTILNQITATKKGDFCLIQGQKYLIKVQSLEGRIPLNMYILQETSQLENQLLKNSNLSQSSHHSSFQYPQFKSQSPHCSSSPPINSSMKTKSEKVQSIIKLAQRVAKSDIKILIQGETGVGKEVLARLIYENSDRNKKPFVKVNCGAITESLLESELFGYENGAFTGAKKQGKKGLFEQANKGTLFLDEIGELPMQLQVKLLRVLQENEIVRVGGENVIKVDVRIIAATNRNLKEEVDKGRFRMDLFYRLNVVPIIIPPLRDRKEDIKYLTSIFTKKYNSKYEENKQITNEAMNMLLDYHWPGNVRELENFIERCIITTQNNEIKVQHVIKYFNEMGQNFNSLYEENTLKKPLKDSLEDLEKTILMQAIEKYDSLLEMSQILKIDPTTVSRKLKKYGIVY</sequence>
<dbReference type="GO" id="GO:0006355">
    <property type="term" value="P:regulation of DNA-templated transcription"/>
    <property type="evidence" value="ECO:0007669"/>
    <property type="project" value="InterPro"/>
</dbReference>
<evidence type="ECO:0000256" key="7">
    <source>
        <dbReference type="ARBA" id="ARBA00029500"/>
    </source>
</evidence>
<dbReference type="PROSITE" id="PS00688">
    <property type="entry name" value="SIGMA54_INTERACT_3"/>
    <property type="match status" value="1"/>
</dbReference>
<dbReference type="PROSITE" id="PS00675">
    <property type="entry name" value="SIGMA54_INTERACT_1"/>
    <property type="match status" value="1"/>
</dbReference>
<dbReference type="GO" id="GO:0003677">
    <property type="term" value="F:DNA binding"/>
    <property type="evidence" value="ECO:0007669"/>
    <property type="project" value="UniProtKB-KW"/>
</dbReference>
<keyword evidence="5 10" id="KW-0238">DNA-binding</keyword>
<dbReference type="Gene3D" id="1.10.8.60">
    <property type="match status" value="1"/>
</dbReference>
<dbReference type="SUPFAM" id="SSF52540">
    <property type="entry name" value="P-loop containing nucleoside triphosphate hydrolases"/>
    <property type="match status" value="1"/>
</dbReference>
<dbReference type="AlphaFoldDB" id="A0A1G8YNJ5"/>
<dbReference type="PROSITE" id="PS00676">
    <property type="entry name" value="SIGMA54_INTERACT_2"/>
    <property type="match status" value="1"/>
</dbReference>
<dbReference type="STRING" id="393762.SAMN05660472_00580"/>
<dbReference type="Proteomes" id="UP000198718">
    <property type="component" value="Unassembled WGS sequence"/>
</dbReference>
<dbReference type="InterPro" id="IPR058031">
    <property type="entry name" value="AAA_lid_NorR"/>
</dbReference>
<dbReference type="RefSeq" id="WP_176762023.1">
    <property type="nucleotide sequence ID" value="NZ_FNFP01000001.1"/>
</dbReference>
<evidence type="ECO:0000259" key="9">
    <source>
        <dbReference type="PROSITE" id="PS50045"/>
    </source>
</evidence>
<evidence type="ECO:0000313" key="11">
    <source>
        <dbReference type="Proteomes" id="UP000198718"/>
    </source>
</evidence>
<evidence type="ECO:0000256" key="6">
    <source>
        <dbReference type="ARBA" id="ARBA00023163"/>
    </source>
</evidence>
<dbReference type="InterPro" id="IPR025662">
    <property type="entry name" value="Sigma_54_int_dom_ATP-bd_1"/>
</dbReference>
<dbReference type="InterPro" id="IPR030828">
    <property type="entry name" value="HTH_TyrR"/>
</dbReference>
<feature type="region of interest" description="Disordered" evidence="8">
    <location>
        <begin position="130"/>
        <end position="160"/>
    </location>
</feature>
<evidence type="ECO:0000256" key="5">
    <source>
        <dbReference type="ARBA" id="ARBA00023125"/>
    </source>
</evidence>
<evidence type="ECO:0000256" key="2">
    <source>
        <dbReference type="ARBA" id="ARBA00022797"/>
    </source>
</evidence>
<dbReference type="Gene3D" id="3.40.50.300">
    <property type="entry name" value="P-loop containing nucleotide triphosphate hydrolases"/>
    <property type="match status" value="1"/>
</dbReference>
<evidence type="ECO:0000256" key="4">
    <source>
        <dbReference type="ARBA" id="ARBA00023015"/>
    </source>
</evidence>
<organism evidence="10 11">
    <name type="scientific">Natronincola ferrireducens</name>
    <dbReference type="NCBI Taxonomy" id="393762"/>
    <lineage>
        <taxon>Bacteria</taxon>
        <taxon>Bacillati</taxon>
        <taxon>Bacillota</taxon>
        <taxon>Clostridia</taxon>
        <taxon>Peptostreptococcales</taxon>
        <taxon>Natronincolaceae</taxon>
        <taxon>Natronincola</taxon>
    </lineage>
</organism>
<reference evidence="10 11" key="1">
    <citation type="submission" date="2016-10" db="EMBL/GenBank/DDBJ databases">
        <authorList>
            <person name="de Groot N.N."/>
        </authorList>
    </citation>
    <scope>NUCLEOTIDE SEQUENCE [LARGE SCALE GENOMIC DNA]</scope>
    <source>
        <strain evidence="10 11">DSM 18346</strain>
    </source>
</reference>
<protein>
    <recommendedName>
        <fullName evidence="7">HTH-type transcriptional regulatory protein TyrR</fullName>
    </recommendedName>
</protein>
<dbReference type="Gene3D" id="1.10.10.60">
    <property type="entry name" value="Homeodomain-like"/>
    <property type="match status" value="1"/>
</dbReference>